<dbReference type="Pfam" id="PF00171">
    <property type="entry name" value="Aldedh"/>
    <property type="match status" value="1"/>
</dbReference>
<protein>
    <submittedName>
        <fullName evidence="5">Aldehyde dehydrogenase YfmT</fullName>
        <ecNumber evidence="5">1.2.1.3</ecNumber>
    </submittedName>
</protein>
<gene>
    <name evidence="5" type="primary">yfmT</name>
    <name evidence="5" type="ORF">SV7mr_05890</name>
</gene>
<dbReference type="EC" id="1.2.1.3" evidence="5"/>
<dbReference type="PANTHER" id="PTHR42986:SF1">
    <property type="entry name" value="BENZALDEHYDE DEHYDROGENASE YFMT"/>
    <property type="match status" value="1"/>
</dbReference>
<evidence type="ECO:0000256" key="1">
    <source>
        <dbReference type="ARBA" id="ARBA00009986"/>
    </source>
</evidence>
<evidence type="ECO:0000313" key="6">
    <source>
        <dbReference type="Proteomes" id="UP000315003"/>
    </source>
</evidence>
<feature type="domain" description="Aldehyde dehydrogenase" evidence="4">
    <location>
        <begin position="44"/>
        <end position="497"/>
    </location>
</feature>
<dbReference type="PROSITE" id="PS00070">
    <property type="entry name" value="ALDEHYDE_DEHYDR_CYS"/>
    <property type="match status" value="1"/>
</dbReference>
<proteinExistence type="inferred from homology"/>
<dbReference type="GO" id="GO:0004029">
    <property type="term" value="F:aldehyde dehydrogenase (NAD+) activity"/>
    <property type="evidence" value="ECO:0007669"/>
    <property type="project" value="UniProtKB-EC"/>
</dbReference>
<organism evidence="5 6">
    <name type="scientific">Stieleria bergensis</name>
    <dbReference type="NCBI Taxonomy" id="2528025"/>
    <lineage>
        <taxon>Bacteria</taxon>
        <taxon>Pseudomonadati</taxon>
        <taxon>Planctomycetota</taxon>
        <taxon>Planctomycetia</taxon>
        <taxon>Pirellulales</taxon>
        <taxon>Pirellulaceae</taxon>
        <taxon>Stieleria</taxon>
    </lineage>
</organism>
<dbReference type="InterPro" id="IPR016163">
    <property type="entry name" value="Ald_DH_C"/>
</dbReference>
<dbReference type="AlphaFoldDB" id="A0A517SPQ7"/>
<dbReference type="InterPro" id="IPR015590">
    <property type="entry name" value="Aldehyde_DH_dom"/>
</dbReference>
<keyword evidence="3" id="KW-0520">NAD</keyword>
<dbReference type="InterPro" id="IPR016160">
    <property type="entry name" value="Ald_DH_CS_CYS"/>
</dbReference>
<evidence type="ECO:0000259" key="4">
    <source>
        <dbReference type="Pfam" id="PF00171"/>
    </source>
</evidence>
<accession>A0A517SPQ7</accession>
<sequence>MNADSIRKDAHFRRCPASHPYRIETHVPLHHIQHWIAGQAVKSADNATASTQRPEDNEPYAKACAASTCEVEAAVAAAQDAVESFRQTSPDQRESILLNAAKLIQQRSDAITEILIDEIGSPISKAKLEIAISIGILKAHASLPRRMTGRTYPDDQTGRLSFAKRQPLGVVAGITPFNVPLIKGVKHSSVALATGNPFVWLPSQQTPVLANALAEIYSAAGLPEGALNMIHGDGKQIGDALTSHPGVRMVSFTGSAAVGKHIQAVCGQHGKRLTLELGGSNALIVLADADLDAAVHAAALGSFLYQGQICLATSRIIVHQAVAVEFRDKLVAKANALPYGPLTDPSTVIGPLINQASKASAQQAIDDAMANGATVECGNRWTGNRLHPTILSQVNASMRIAQAEVFAPIVSLQTADDSEHALQLANAGPGMLVAAVFGSNLQQVFALTDQLETGMVHVNQMTIQQDPMVPFGGEPPTGFGREGVETAIDDYTTWKWVTVKP</sequence>
<dbReference type="OrthoDB" id="4503395at2"/>
<comment type="similarity">
    <text evidence="1">Belongs to the aldehyde dehydrogenase family.</text>
</comment>
<dbReference type="Gene3D" id="3.40.309.10">
    <property type="entry name" value="Aldehyde Dehydrogenase, Chain A, domain 2"/>
    <property type="match status" value="1"/>
</dbReference>
<evidence type="ECO:0000256" key="2">
    <source>
        <dbReference type="ARBA" id="ARBA00023002"/>
    </source>
</evidence>
<keyword evidence="6" id="KW-1185">Reference proteome</keyword>
<dbReference type="InterPro" id="IPR016162">
    <property type="entry name" value="Ald_DH_N"/>
</dbReference>
<evidence type="ECO:0000313" key="5">
    <source>
        <dbReference type="EMBL" id="QDT58100.1"/>
    </source>
</evidence>
<dbReference type="FunFam" id="3.40.605.10:FF:000007">
    <property type="entry name" value="NAD/NADP-dependent betaine aldehyde dehydrogenase"/>
    <property type="match status" value="1"/>
</dbReference>
<dbReference type="InterPro" id="IPR016161">
    <property type="entry name" value="Ald_DH/histidinol_DH"/>
</dbReference>
<evidence type="ECO:0000256" key="3">
    <source>
        <dbReference type="ARBA" id="ARBA00023027"/>
    </source>
</evidence>
<dbReference type="Proteomes" id="UP000315003">
    <property type="component" value="Chromosome"/>
</dbReference>
<dbReference type="PANTHER" id="PTHR42986">
    <property type="entry name" value="BENZALDEHYDE DEHYDROGENASE YFMT"/>
    <property type="match status" value="1"/>
</dbReference>
<reference evidence="5 6" key="1">
    <citation type="submission" date="2019-02" db="EMBL/GenBank/DDBJ databases">
        <title>Deep-cultivation of Planctomycetes and their phenomic and genomic characterization uncovers novel biology.</title>
        <authorList>
            <person name="Wiegand S."/>
            <person name="Jogler M."/>
            <person name="Boedeker C."/>
            <person name="Pinto D."/>
            <person name="Vollmers J."/>
            <person name="Rivas-Marin E."/>
            <person name="Kohn T."/>
            <person name="Peeters S.H."/>
            <person name="Heuer A."/>
            <person name="Rast P."/>
            <person name="Oberbeckmann S."/>
            <person name="Bunk B."/>
            <person name="Jeske O."/>
            <person name="Meyerdierks A."/>
            <person name="Storesund J.E."/>
            <person name="Kallscheuer N."/>
            <person name="Luecker S."/>
            <person name="Lage O.M."/>
            <person name="Pohl T."/>
            <person name="Merkel B.J."/>
            <person name="Hornburger P."/>
            <person name="Mueller R.-W."/>
            <person name="Bruemmer F."/>
            <person name="Labrenz M."/>
            <person name="Spormann A.M."/>
            <person name="Op den Camp H."/>
            <person name="Overmann J."/>
            <person name="Amann R."/>
            <person name="Jetten M.S.M."/>
            <person name="Mascher T."/>
            <person name="Medema M.H."/>
            <person name="Devos D.P."/>
            <person name="Kaster A.-K."/>
            <person name="Ovreas L."/>
            <person name="Rohde M."/>
            <person name="Galperin M.Y."/>
            <person name="Jogler C."/>
        </authorList>
    </citation>
    <scope>NUCLEOTIDE SEQUENCE [LARGE SCALE GENOMIC DNA]</scope>
    <source>
        <strain evidence="5 6">SV_7m_r</strain>
    </source>
</reference>
<dbReference type="SUPFAM" id="SSF53720">
    <property type="entry name" value="ALDH-like"/>
    <property type="match status" value="1"/>
</dbReference>
<name>A0A517SPQ7_9BACT</name>
<dbReference type="Gene3D" id="3.40.605.10">
    <property type="entry name" value="Aldehyde Dehydrogenase, Chain A, domain 1"/>
    <property type="match status" value="1"/>
</dbReference>
<keyword evidence="2 5" id="KW-0560">Oxidoreductase</keyword>
<dbReference type="EMBL" id="CP036272">
    <property type="protein sequence ID" value="QDT58100.1"/>
    <property type="molecule type" value="Genomic_DNA"/>
</dbReference>